<feature type="binding site" evidence="6">
    <location>
        <position position="7"/>
    </location>
    <ligand>
        <name>Mg(2+)</name>
        <dbReference type="ChEBI" id="CHEBI:18420"/>
    </ligand>
</feature>
<dbReference type="AlphaFoldDB" id="A0A1C3NSX8"/>
<dbReference type="EC" id="3.1.-.-" evidence="6"/>
<evidence type="ECO:0000256" key="3">
    <source>
        <dbReference type="ARBA" id="ARBA00022723"/>
    </source>
</evidence>
<dbReference type="GO" id="GO:0000287">
    <property type="term" value="F:magnesium ion binding"/>
    <property type="evidence" value="ECO:0007669"/>
    <property type="project" value="UniProtKB-UniRule"/>
</dbReference>
<dbReference type="InterPro" id="IPR029060">
    <property type="entry name" value="PIN-like_dom_sf"/>
</dbReference>
<dbReference type="Gene3D" id="3.40.50.1010">
    <property type="entry name" value="5'-nuclease"/>
    <property type="match status" value="1"/>
</dbReference>
<organism evidence="8 9">
    <name type="scientific">Candidatus Protofrankia californiensis</name>
    <dbReference type="NCBI Taxonomy" id="1839754"/>
    <lineage>
        <taxon>Bacteria</taxon>
        <taxon>Bacillati</taxon>
        <taxon>Actinomycetota</taxon>
        <taxon>Actinomycetes</taxon>
        <taxon>Frankiales</taxon>
        <taxon>Frankiaceae</taxon>
        <taxon>Protofrankia</taxon>
    </lineage>
</organism>
<keyword evidence="6" id="KW-0800">Toxin</keyword>
<feature type="domain" description="PIN" evidence="7">
    <location>
        <begin position="4"/>
        <end position="121"/>
    </location>
</feature>
<dbReference type="GO" id="GO:0004540">
    <property type="term" value="F:RNA nuclease activity"/>
    <property type="evidence" value="ECO:0007669"/>
    <property type="project" value="InterPro"/>
</dbReference>
<dbReference type="InterPro" id="IPR002716">
    <property type="entry name" value="PIN_dom"/>
</dbReference>
<reference evidence="9" key="1">
    <citation type="submission" date="2016-02" db="EMBL/GenBank/DDBJ databases">
        <authorList>
            <person name="Wibberg D."/>
        </authorList>
    </citation>
    <scope>NUCLEOTIDE SEQUENCE [LARGE SCALE GENOMIC DNA]</scope>
</reference>
<dbReference type="GO" id="GO:0016787">
    <property type="term" value="F:hydrolase activity"/>
    <property type="evidence" value="ECO:0007669"/>
    <property type="project" value="UniProtKB-KW"/>
</dbReference>
<dbReference type="HAMAP" id="MF_00265">
    <property type="entry name" value="VapC_Nob1"/>
    <property type="match status" value="1"/>
</dbReference>
<keyword evidence="9" id="KW-1185">Reference proteome</keyword>
<protein>
    <recommendedName>
        <fullName evidence="6">Ribonuclease VapC</fullName>
        <shortName evidence="6">RNase VapC</shortName>
        <ecNumber evidence="6">3.1.-.-</ecNumber>
    </recommendedName>
    <alternativeName>
        <fullName evidence="6">Toxin VapC</fullName>
    </alternativeName>
</protein>
<dbReference type="InterPro" id="IPR051619">
    <property type="entry name" value="TypeII_TA_RNase_PINc/VapC"/>
</dbReference>
<evidence type="ECO:0000256" key="4">
    <source>
        <dbReference type="ARBA" id="ARBA00022801"/>
    </source>
</evidence>
<dbReference type="Proteomes" id="UP000199013">
    <property type="component" value="Unassembled WGS sequence"/>
</dbReference>
<evidence type="ECO:0000313" key="8">
    <source>
        <dbReference type="EMBL" id="SBW17283.1"/>
    </source>
</evidence>
<dbReference type="InterPro" id="IPR022907">
    <property type="entry name" value="VapC_family"/>
</dbReference>
<keyword evidence="5 6" id="KW-0460">Magnesium</keyword>
<keyword evidence="1 6" id="KW-1277">Toxin-antitoxin system</keyword>
<dbReference type="GO" id="GO:0090729">
    <property type="term" value="F:toxin activity"/>
    <property type="evidence" value="ECO:0007669"/>
    <property type="project" value="UniProtKB-KW"/>
</dbReference>
<evidence type="ECO:0000256" key="1">
    <source>
        <dbReference type="ARBA" id="ARBA00022649"/>
    </source>
</evidence>
<accession>A0A1C3NSX8</accession>
<dbReference type="InterPro" id="IPR044153">
    <property type="entry name" value="PIN_Pae0151-like"/>
</dbReference>
<dbReference type="PANTHER" id="PTHR35901:SF1">
    <property type="entry name" value="EXONUCLEASE VAPC9"/>
    <property type="match status" value="1"/>
</dbReference>
<keyword evidence="4 6" id="KW-0378">Hydrolase</keyword>
<sequence length="135" mass="14651">MGLIVVDASMIVDLLVGDDSPRRKAARDRMAGGDVSYAPAHLDVEVISALRGLARRTSRLAEHTPILIANLIRLPIRRELLGGPTAQRVWELRENMTAYDAGYVALAEQIDAVLLTCDAKYVAATGPRCAIELIT</sequence>
<dbReference type="CDD" id="cd09873">
    <property type="entry name" value="PIN_Pae0151-like"/>
    <property type="match status" value="1"/>
</dbReference>
<evidence type="ECO:0000256" key="5">
    <source>
        <dbReference type="ARBA" id="ARBA00022842"/>
    </source>
</evidence>
<dbReference type="Pfam" id="PF01850">
    <property type="entry name" value="PIN"/>
    <property type="match status" value="1"/>
</dbReference>
<proteinExistence type="inferred from homology"/>
<feature type="binding site" evidence="6">
    <location>
        <position position="100"/>
    </location>
    <ligand>
        <name>Mg(2+)</name>
        <dbReference type="ChEBI" id="CHEBI:18420"/>
    </ligand>
</feature>
<evidence type="ECO:0000259" key="7">
    <source>
        <dbReference type="Pfam" id="PF01850"/>
    </source>
</evidence>
<name>A0A1C3NSX8_9ACTN</name>
<comment type="cofactor">
    <cofactor evidence="6">
        <name>Mg(2+)</name>
        <dbReference type="ChEBI" id="CHEBI:18420"/>
    </cofactor>
</comment>
<gene>
    <name evidence="6" type="primary">vapC</name>
    <name evidence="8" type="ORF">FDG2_0146</name>
</gene>
<comment type="function">
    <text evidence="6">Toxic component of a toxin-antitoxin (TA) system. An RNase.</text>
</comment>
<evidence type="ECO:0000256" key="2">
    <source>
        <dbReference type="ARBA" id="ARBA00022722"/>
    </source>
</evidence>
<keyword evidence="3 6" id="KW-0479">Metal-binding</keyword>
<comment type="similarity">
    <text evidence="6">Belongs to the PINc/VapC protein family.</text>
</comment>
<evidence type="ECO:0000313" key="9">
    <source>
        <dbReference type="Proteomes" id="UP000199013"/>
    </source>
</evidence>
<dbReference type="PANTHER" id="PTHR35901">
    <property type="entry name" value="RIBONUCLEASE VAPC3"/>
    <property type="match status" value="1"/>
</dbReference>
<evidence type="ECO:0000256" key="6">
    <source>
        <dbReference type="HAMAP-Rule" id="MF_00265"/>
    </source>
</evidence>
<dbReference type="EMBL" id="FLUV01000057">
    <property type="protein sequence ID" value="SBW17283.1"/>
    <property type="molecule type" value="Genomic_DNA"/>
</dbReference>
<dbReference type="SUPFAM" id="SSF88723">
    <property type="entry name" value="PIN domain-like"/>
    <property type="match status" value="1"/>
</dbReference>
<keyword evidence="2 6" id="KW-0540">Nuclease</keyword>